<evidence type="ECO:0000259" key="2">
    <source>
        <dbReference type="Pfam" id="PF18803"/>
    </source>
</evidence>
<dbReference type="OrthoDB" id="3192989at2759"/>
<dbReference type="PANTHER" id="PTHR33096:SF1">
    <property type="entry name" value="CXC1-LIKE CYSTEINE CLUSTER ASSOCIATED WITH KDZ TRANSPOSASES DOMAIN-CONTAINING PROTEIN"/>
    <property type="match status" value="1"/>
</dbReference>
<evidence type="ECO:0000256" key="1">
    <source>
        <dbReference type="SAM" id="MobiDB-lite"/>
    </source>
</evidence>
<feature type="compositionally biased region" description="Polar residues" evidence="1">
    <location>
        <begin position="379"/>
        <end position="390"/>
    </location>
</feature>
<protein>
    <recommendedName>
        <fullName evidence="2">CxC2-like cysteine cluster KDZ transposase-associated domain-containing protein</fullName>
    </recommendedName>
</protein>
<dbReference type="InParanoid" id="A0A067QE05"/>
<evidence type="ECO:0000313" key="4">
    <source>
        <dbReference type="Proteomes" id="UP000027265"/>
    </source>
</evidence>
<proteinExistence type="predicted"/>
<keyword evidence="4" id="KW-1185">Reference proteome</keyword>
<dbReference type="STRING" id="933084.A0A067QE05"/>
<dbReference type="PANTHER" id="PTHR33096">
    <property type="entry name" value="CXC2 DOMAIN-CONTAINING PROTEIN"/>
    <property type="match status" value="1"/>
</dbReference>
<dbReference type="InterPro" id="IPR040521">
    <property type="entry name" value="KDZ"/>
</dbReference>
<gene>
    <name evidence="3" type="ORF">JAAARDRAFT_118102</name>
</gene>
<name>A0A067QE05_9AGAM</name>
<dbReference type="Pfam" id="PF18803">
    <property type="entry name" value="CxC2"/>
    <property type="match status" value="1"/>
</dbReference>
<dbReference type="HOGENOM" id="CLU_003703_5_0_1"/>
<dbReference type="AlphaFoldDB" id="A0A067QE05"/>
<reference evidence="4" key="1">
    <citation type="journal article" date="2014" name="Proc. Natl. Acad. Sci. U.S.A.">
        <title>Extensive sampling of basidiomycete genomes demonstrates inadequacy of the white-rot/brown-rot paradigm for wood decay fungi.</title>
        <authorList>
            <person name="Riley R."/>
            <person name="Salamov A.A."/>
            <person name="Brown D.W."/>
            <person name="Nagy L.G."/>
            <person name="Floudas D."/>
            <person name="Held B.W."/>
            <person name="Levasseur A."/>
            <person name="Lombard V."/>
            <person name="Morin E."/>
            <person name="Otillar R."/>
            <person name="Lindquist E.A."/>
            <person name="Sun H."/>
            <person name="LaButti K.M."/>
            <person name="Schmutz J."/>
            <person name="Jabbour D."/>
            <person name="Luo H."/>
            <person name="Baker S.E."/>
            <person name="Pisabarro A.G."/>
            <person name="Walton J.D."/>
            <person name="Blanchette R.A."/>
            <person name="Henrissat B."/>
            <person name="Martin F."/>
            <person name="Cullen D."/>
            <person name="Hibbett D.S."/>
            <person name="Grigoriev I.V."/>
        </authorList>
    </citation>
    <scope>NUCLEOTIDE SEQUENCE [LARGE SCALE GENOMIC DNA]</scope>
    <source>
        <strain evidence="4">MUCL 33604</strain>
    </source>
</reference>
<feature type="domain" description="CxC2-like cysteine cluster KDZ transposase-associated" evidence="2">
    <location>
        <begin position="4"/>
        <end position="42"/>
    </location>
</feature>
<accession>A0A067QE05</accession>
<dbReference type="EMBL" id="KL197709">
    <property type="protein sequence ID" value="KDQ65189.1"/>
    <property type="molecule type" value="Genomic_DNA"/>
</dbReference>
<evidence type="ECO:0000313" key="3">
    <source>
        <dbReference type="EMBL" id="KDQ65189.1"/>
    </source>
</evidence>
<organism evidence="3 4">
    <name type="scientific">Jaapia argillacea MUCL 33604</name>
    <dbReference type="NCBI Taxonomy" id="933084"/>
    <lineage>
        <taxon>Eukaryota</taxon>
        <taxon>Fungi</taxon>
        <taxon>Dikarya</taxon>
        <taxon>Basidiomycota</taxon>
        <taxon>Agaricomycotina</taxon>
        <taxon>Agaricomycetes</taxon>
        <taxon>Agaricomycetidae</taxon>
        <taxon>Jaapiales</taxon>
        <taxon>Jaapiaceae</taxon>
        <taxon>Jaapia</taxon>
    </lineage>
</organism>
<dbReference type="Pfam" id="PF18758">
    <property type="entry name" value="KDZ"/>
    <property type="match status" value="1"/>
</dbReference>
<feature type="region of interest" description="Disordered" evidence="1">
    <location>
        <begin position="371"/>
        <end position="390"/>
    </location>
</feature>
<dbReference type="InterPro" id="IPR041457">
    <property type="entry name" value="CxC2_KDZ-assoc"/>
</dbReference>
<dbReference type="Proteomes" id="UP000027265">
    <property type="component" value="Unassembled WGS sequence"/>
</dbReference>
<sequence>MPLEPQTCATVEVLRQFQTLNLQGKLSAYDFYRSLELQTDGSGLVKVPDWMAAFFLMVREFRHVRMAKRAGRAFDPTGIVGTPLGGLAVQCRACPHPTINLPRGWDTAPSDTSWIYRLFIHKDCNFRMTNRLRSSEEKDPTLSNGLAYFVENKSYSNFVLEHASKQEVKGCAGFAALLTAVTKRTKGLRATGVVGVSCRHDLWQVNGLGDLQLGERFCNVDFVFLSSLRGISSKLKLVDSYDIGCEWHKHLWSRMLKLPDDMHLSIPRKRIIFLVNKFHLAGHGKKCQAPFSFNFKKGVGRTNGEGPERLWAWLNGAGPSTKEMGPGGHRDTMNDFCGFMNWLKTVGLGEHHNLLVNVCYTNSIYRETSPSFAGGSNGQGRSTHCSLQRL</sequence>